<organism evidence="2">
    <name type="scientific">Drosophila melanogaster</name>
    <name type="common">Fruit fly</name>
    <dbReference type="NCBI Taxonomy" id="7227"/>
    <lineage>
        <taxon>Eukaryota</taxon>
        <taxon>Metazoa</taxon>
        <taxon>Ecdysozoa</taxon>
        <taxon>Arthropoda</taxon>
        <taxon>Hexapoda</taxon>
        <taxon>Insecta</taxon>
        <taxon>Pterygota</taxon>
        <taxon>Neoptera</taxon>
        <taxon>Endopterygota</taxon>
        <taxon>Diptera</taxon>
        <taxon>Brachycera</taxon>
        <taxon>Muscomorpha</taxon>
        <taxon>Ephydroidea</taxon>
        <taxon>Drosophilidae</taxon>
        <taxon>Drosophila</taxon>
        <taxon>Sophophora</taxon>
    </lineage>
</organism>
<accession>Q6IJU5</accession>
<name>Q6IJU5_DROME</name>
<dbReference type="AlphaFoldDB" id="Q6IJU5"/>
<protein>
    <submittedName>
        <fullName evidence="2">HDC14217</fullName>
    </submittedName>
</protein>
<feature type="region of interest" description="Disordered" evidence="1">
    <location>
        <begin position="59"/>
        <end position="130"/>
    </location>
</feature>
<feature type="region of interest" description="Disordered" evidence="1">
    <location>
        <begin position="1"/>
        <end position="30"/>
    </location>
</feature>
<proteinExistence type="predicted"/>
<evidence type="ECO:0000256" key="1">
    <source>
        <dbReference type="SAM" id="MobiDB-lite"/>
    </source>
</evidence>
<evidence type="ECO:0000313" key="2">
    <source>
        <dbReference type="EMBL" id="DAA04127.1"/>
    </source>
</evidence>
<gene>
    <name evidence="2" type="ORF">HDC14217</name>
</gene>
<dbReference type="EMBL" id="BK002621">
    <property type="protein sequence ID" value="DAA04127.1"/>
    <property type="molecule type" value="Genomic_DNA"/>
</dbReference>
<reference evidence="2" key="1">
    <citation type="journal article" date="2003" name="Genome Biol.">
        <title>An integrated gene annotation and transcriptional profiling approach towards the full gene content of the Drosophila genome.</title>
        <authorList>
            <person name="Hild M."/>
            <person name="Beckmann B."/>
            <person name="Haas S.A."/>
            <person name="Koch B."/>
            <person name="Solovyev V."/>
            <person name="Busold C."/>
            <person name="Fellenberg K."/>
            <person name="Boutros M."/>
            <person name="Vingron M."/>
            <person name="Sauer F."/>
            <person name="Hoheisel J.D."/>
            <person name="Paro R."/>
        </authorList>
    </citation>
    <scope>NUCLEOTIDE SEQUENCE</scope>
</reference>
<feature type="compositionally biased region" description="Basic and acidic residues" evidence="1">
    <location>
        <begin position="11"/>
        <end position="27"/>
    </location>
</feature>
<sequence>MKTKRNQNAKAKREAQRETYTDAEGRRGQSWSGGFVVWHWVTSQSPGQWQWQSALRIISTSDMKHDKPAARQNTRWSERDGYFVSAGVRLGQRQGEQRTDGRQEEEEPKGQEGSAAGPKREPVTRSNQDY</sequence>